<evidence type="ECO:0000313" key="1">
    <source>
        <dbReference type="EMBL" id="GBP05830.1"/>
    </source>
</evidence>
<name>A0A4C1SX32_EUMVA</name>
<gene>
    <name evidence="1" type="ORF">EVAR_94466_1</name>
</gene>
<sequence length="84" mass="9136">MPGVKSIAFGNFNAHIGRDDNQGVAEFSDLCRFRRLEAKSSGFWSLSRCARLGLTGNALIKEEIAPAPSIRCYTRATGNAYAVI</sequence>
<keyword evidence="2" id="KW-1185">Reference proteome</keyword>
<reference evidence="1 2" key="1">
    <citation type="journal article" date="2019" name="Commun. Biol.">
        <title>The bagworm genome reveals a unique fibroin gene that provides high tensile strength.</title>
        <authorList>
            <person name="Kono N."/>
            <person name="Nakamura H."/>
            <person name="Ohtoshi R."/>
            <person name="Tomita M."/>
            <person name="Numata K."/>
            <person name="Arakawa K."/>
        </authorList>
    </citation>
    <scope>NUCLEOTIDE SEQUENCE [LARGE SCALE GENOMIC DNA]</scope>
</reference>
<organism evidence="1 2">
    <name type="scientific">Eumeta variegata</name>
    <name type="common">Bagworm moth</name>
    <name type="synonym">Eumeta japonica</name>
    <dbReference type="NCBI Taxonomy" id="151549"/>
    <lineage>
        <taxon>Eukaryota</taxon>
        <taxon>Metazoa</taxon>
        <taxon>Ecdysozoa</taxon>
        <taxon>Arthropoda</taxon>
        <taxon>Hexapoda</taxon>
        <taxon>Insecta</taxon>
        <taxon>Pterygota</taxon>
        <taxon>Neoptera</taxon>
        <taxon>Endopterygota</taxon>
        <taxon>Lepidoptera</taxon>
        <taxon>Glossata</taxon>
        <taxon>Ditrysia</taxon>
        <taxon>Tineoidea</taxon>
        <taxon>Psychidae</taxon>
        <taxon>Oiketicinae</taxon>
        <taxon>Eumeta</taxon>
    </lineage>
</organism>
<accession>A0A4C1SX32</accession>
<comment type="caution">
    <text evidence="1">The sequence shown here is derived from an EMBL/GenBank/DDBJ whole genome shotgun (WGS) entry which is preliminary data.</text>
</comment>
<dbReference type="EMBL" id="BGZK01003952">
    <property type="protein sequence ID" value="GBP05830.1"/>
    <property type="molecule type" value="Genomic_DNA"/>
</dbReference>
<proteinExistence type="predicted"/>
<dbReference type="Proteomes" id="UP000299102">
    <property type="component" value="Unassembled WGS sequence"/>
</dbReference>
<dbReference type="AlphaFoldDB" id="A0A4C1SX32"/>
<evidence type="ECO:0000313" key="2">
    <source>
        <dbReference type="Proteomes" id="UP000299102"/>
    </source>
</evidence>
<protein>
    <submittedName>
        <fullName evidence="1">Uncharacterized protein</fullName>
    </submittedName>
</protein>